<dbReference type="SUPFAM" id="SSF55846">
    <property type="entry name" value="N-acetylmuramoyl-L-alanine amidase-like"/>
    <property type="match status" value="1"/>
</dbReference>
<evidence type="ECO:0000259" key="5">
    <source>
        <dbReference type="SMART" id="SM00644"/>
    </source>
</evidence>
<dbReference type="SMART" id="SM00644">
    <property type="entry name" value="Ami_2"/>
    <property type="match status" value="1"/>
</dbReference>
<comment type="caution">
    <text evidence="6">The sequence shown here is derived from an EMBL/GenBank/DDBJ whole genome shotgun (WGS) entry which is preliminary data.</text>
</comment>
<dbReference type="Pfam" id="PF08310">
    <property type="entry name" value="LGFP"/>
    <property type="match status" value="2"/>
</dbReference>
<keyword evidence="4" id="KW-0961">Cell wall biogenesis/degradation</keyword>
<protein>
    <recommendedName>
        <fullName evidence="2">N-acetylmuramoyl-L-alanine amidase</fullName>
        <ecNumber evidence="2">3.5.1.28</ecNumber>
    </recommendedName>
</protein>
<proteinExistence type="predicted"/>
<dbReference type="GO" id="GO:0009254">
    <property type="term" value="P:peptidoglycan turnover"/>
    <property type="evidence" value="ECO:0007669"/>
    <property type="project" value="TreeGrafter"/>
</dbReference>
<dbReference type="eggNOG" id="COG5479">
    <property type="taxonomic scope" value="Bacteria"/>
</dbReference>
<dbReference type="GO" id="GO:0071555">
    <property type="term" value="P:cell wall organization"/>
    <property type="evidence" value="ECO:0007669"/>
    <property type="project" value="UniProtKB-KW"/>
</dbReference>
<keyword evidence="7" id="KW-1185">Reference proteome</keyword>
<dbReference type="PATRIC" id="fig|1273125.3.peg.678"/>
<accession>R7WRI8</accession>
<sequence length="360" mass="39027">MMADPIWLTPVLRDAGLTVNELHGAYNRGHGDFGTIWGVLAHHTGSNPPSNNPNYIANHPSLGLASQLHLSRSGVFTLCGVGIAWHAGAGSWPGIPTNNGNQVLIGIEAENNGREGWSDAQYGAYVKGVAAILKRLGRGQDRVIGHKEYGAIQGKWDPGGMDMNLFRIRVGEAMRGRPAVIINMIDEAAGRNPWVGDRRSEREIVVGGDGKGRMVPFANAHIYFHPSVGAFPVPHADPALGPEKSGLFEAWASYNYERGPLGYPVREFTRLEKRDGRSTAGAVQAFQGGVLYRRDGDARGWFVTGVIGERWAAEGYEKGPLGYPVSNEYKRPDGGVVQDFEHGSMYWDPSGAVKILTEGE</sequence>
<dbReference type="InterPro" id="IPR013207">
    <property type="entry name" value="LGFP"/>
</dbReference>
<dbReference type="Proteomes" id="UP000013525">
    <property type="component" value="Unassembled WGS sequence"/>
</dbReference>
<evidence type="ECO:0000256" key="2">
    <source>
        <dbReference type="ARBA" id="ARBA00011901"/>
    </source>
</evidence>
<organism evidence="6 7">
    <name type="scientific">Rhodococcus rhodnii LMG 5362</name>
    <dbReference type="NCBI Taxonomy" id="1273125"/>
    <lineage>
        <taxon>Bacteria</taxon>
        <taxon>Bacillati</taxon>
        <taxon>Actinomycetota</taxon>
        <taxon>Actinomycetes</taxon>
        <taxon>Mycobacteriales</taxon>
        <taxon>Nocardiaceae</taxon>
        <taxon>Rhodococcus</taxon>
    </lineage>
</organism>
<dbReference type="Pfam" id="PF01510">
    <property type="entry name" value="Amidase_2"/>
    <property type="match status" value="1"/>
</dbReference>
<dbReference type="AlphaFoldDB" id="R7WRI8"/>
<evidence type="ECO:0000313" key="7">
    <source>
        <dbReference type="Proteomes" id="UP000013525"/>
    </source>
</evidence>
<dbReference type="GO" id="GO:0008745">
    <property type="term" value="F:N-acetylmuramoyl-L-alanine amidase activity"/>
    <property type="evidence" value="ECO:0007669"/>
    <property type="project" value="UniProtKB-EC"/>
</dbReference>
<name>R7WRI8_9NOCA</name>
<evidence type="ECO:0000313" key="6">
    <source>
        <dbReference type="EMBL" id="EOM77895.1"/>
    </source>
</evidence>
<evidence type="ECO:0000256" key="1">
    <source>
        <dbReference type="ARBA" id="ARBA00001561"/>
    </source>
</evidence>
<evidence type="ECO:0000256" key="3">
    <source>
        <dbReference type="ARBA" id="ARBA00022801"/>
    </source>
</evidence>
<dbReference type="EMBL" id="APMY01000021">
    <property type="protein sequence ID" value="EOM77895.1"/>
    <property type="molecule type" value="Genomic_DNA"/>
</dbReference>
<dbReference type="Gene3D" id="3.40.80.10">
    <property type="entry name" value="Peptidoglycan recognition protein-like"/>
    <property type="match status" value="1"/>
</dbReference>
<dbReference type="PANTHER" id="PTHR30417">
    <property type="entry name" value="N-ACETYLMURAMOYL-L-ALANINE AMIDASE AMID"/>
    <property type="match status" value="1"/>
</dbReference>
<feature type="domain" description="N-acetylmuramoyl-L-alanine amidase" evidence="5">
    <location>
        <begin position="23"/>
        <end position="159"/>
    </location>
</feature>
<dbReference type="eggNOG" id="COG3023">
    <property type="taxonomic scope" value="Bacteria"/>
</dbReference>
<keyword evidence="3" id="KW-0378">Hydrolase</keyword>
<dbReference type="CDD" id="cd06583">
    <property type="entry name" value="PGRP"/>
    <property type="match status" value="1"/>
</dbReference>
<evidence type="ECO:0000256" key="4">
    <source>
        <dbReference type="ARBA" id="ARBA00023316"/>
    </source>
</evidence>
<comment type="catalytic activity">
    <reaction evidence="1">
        <text>Hydrolyzes the link between N-acetylmuramoyl residues and L-amino acid residues in certain cell-wall glycopeptides.</text>
        <dbReference type="EC" id="3.5.1.28"/>
    </reaction>
</comment>
<dbReference type="PANTHER" id="PTHR30417:SF1">
    <property type="entry name" value="N-ACETYLMURAMOYL-L-ALANINE AMIDASE AMID"/>
    <property type="match status" value="1"/>
</dbReference>
<dbReference type="GO" id="GO:0009253">
    <property type="term" value="P:peptidoglycan catabolic process"/>
    <property type="evidence" value="ECO:0007669"/>
    <property type="project" value="InterPro"/>
</dbReference>
<reference evidence="6 7" key="1">
    <citation type="journal article" date="2013" name="Genome Announc.">
        <title>Draft Genome Sequence of Rhodococcus rhodnii Strain LMG5362, a Symbiont of Rhodnius prolixus (Hemiptera, Reduviidae, Triatominae), the Principle Vector of Trypanosoma cruzi.</title>
        <authorList>
            <person name="Pachebat J.A."/>
            <person name="van Keulen G."/>
            <person name="Whitten M.M."/>
            <person name="Girdwood S."/>
            <person name="Del Sol R."/>
            <person name="Dyson P.J."/>
            <person name="Facey P.D."/>
        </authorList>
    </citation>
    <scope>NUCLEOTIDE SEQUENCE [LARGE SCALE GENOMIC DNA]</scope>
    <source>
        <strain evidence="6 7">LMG 5362</strain>
    </source>
</reference>
<dbReference type="InterPro" id="IPR036505">
    <property type="entry name" value="Amidase/PGRP_sf"/>
</dbReference>
<dbReference type="EC" id="3.5.1.28" evidence="2"/>
<dbReference type="InterPro" id="IPR051206">
    <property type="entry name" value="NAMLAA_amidase_2"/>
</dbReference>
<gene>
    <name evidence="6" type="ORF">Rrhod_0704</name>
</gene>
<dbReference type="InterPro" id="IPR002502">
    <property type="entry name" value="Amidase_domain"/>
</dbReference>